<proteinExistence type="predicted"/>
<protein>
    <submittedName>
        <fullName evidence="1">Uncharacterized protein</fullName>
    </submittedName>
</protein>
<comment type="caution">
    <text evidence="1">The sequence shown here is derived from an EMBL/GenBank/DDBJ whole genome shotgun (WGS) entry which is preliminary data.</text>
</comment>
<name>A0A0N1IHV5_PAPMA</name>
<reference evidence="1 2" key="1">
    <citation type="journal article" date="2015" name="Nat. Commun.">
        <title>Outbred genome sequencing and CRISPR/Cas9 gene editing in butterflies.</title>
        <authorList>
            <person name="Li X."/>
            <person name="Fan D."/>
            <person name="Zhang W."/>
            <person name="Liu G."/>
            <person name="Zhang L."/>
            <person name="Zhao L."/>
            <person name="Fang X."/>
            <person name="Chen L."/>
            <person name="Dong Y."/>
            <person name="Chen Y."/>
            <person name="Ding Y."/>
            <person name="Zhao R."/>
            <person name="Feng M."/>
            <person name="Zhu Y."/>
            <person name="Feng Y."/>
            <person name="Jiang X."/>
            <person name="Zhu D."/>
            <person name="Xiang H."/>
            <person name="Feng X."/>
            <person name="Li S."/>
            <person name="Wang J."/>
            <person name="Zhang G."/>
            <person name="Kronforst M.R."/>
            <person name="Wang W."/>
        </authorList>
    </citation>
    <scope>NUCLEOTIDE SEQUENCE [LARGE SCALE GENOMIC DNA]</scope>
    <source>
        <strain evidence="1">Ya'a_city_454_Pm</strain>
        <tissue evidence="1">Whole body</tissue>
    </source>
</reference>
<accession>A0A0N1IHV5</accession>
<dbReference type="InParanoid" id="A0A0N1IHV5"/>
<dbReference type="EMBL" id="LADJ01019761">
    <property type="protein sequence ID" value="KPJ21066.1"/>
    <property type="molecule type" value="Genomic_DNA"/>
</dbReference>
<evidence type="ECO:0000313" key="1">
    <source>
        <dbReference type="EMBL" id="KPJ21066.1"/>
    </source>
</evidence>
<sequence>MCRIFNEETARLEQYNSVKKFKTNEDHSKQRVRTKRNVDSLNPTVKVEDIRRVEGIVNKLYDDMDGNGKVTYRQRLFDTTTTEKGKALLGDRPGYWTERGRHRSANYAVSHNPVNLSSSCMVKKEGVCC</sequence>
<organism evidence="1 2">
    <name type="scientific">Papilio machaon</name>
    <name type="common">Old World swallowtail butterfly</name>
    <dbReference type="NCBI Taxonomy" id="76193"/>
    <lineage>
        <taxon>Eukaryota</taxon>
        <taxon>Metazoa</taxon>
        <taxon>Ecdysozoa</taxon>
        <taxon>Arthropoda</taxon>
        <taxon>Hexapoda</taxon>
        <taxon>Insecta</taxon>
        <taxon>Pterygota</taxon>
        <taxon>Neoptera</taxon>
        <taxon>Endopterygota</taxon>
        <taxon>Lepidoptera</taxon>
        <taxon>Glossata</taxon>
        <taxon>Ditrysia</taxon>
        <taxon>Papilionoidea</taxon>
        <taxon>Papilionidae</taxon>
        <taxon>Papilioninae</taxon>
        <taxon>Papilio</taxon>
    </lineage>
</organism>
<evidence type="ECO:0000313" key="2">
    <source>
        <dbReference type="Proteomes" id="UP000053240"/>
    </source>
</evidence>
<dbReference type="AlphaFoldDB" id="A0A0N1IHV5"/>
<gene>
    <name evidence="1" type="ORF">RR48_00497</name>
</gene>
<dbReference type="Proteomes" id="UP000053240">
    <property type="component" value="Unassembled WGS sequence"/>
</dbReference>
<keyword evidence="2" id="KW-1185">Reference proteome</keyword>